<evidence type="ECO:0000313" key="1">
    <source>
        <dbReference type="EMBL" id="GIX68991.1"/>
    </source>
</evidence>
<evidence type="ECO:0000313" key="2">
    <source>
        <dbReference type="Proteomes" id="UP001054945"/>
    </source>
</evidence>
<reference evidence="1 2" key="1">
    <citation type="submission" date="2021-06" db="EMBL/GenBank/DDBJ databases">
        <title>Caerostris extrusa draft genome.</title>
        <authorList>
            <person name="Kono N."/>
            <person name="Arakawa K."/>
        </authorList>
    </citation>
    <scope>NUCLEOTIDE SEQUENCE [LARGE SCALE GENOMIC DNA]</scope>
</reference>
<dbReference type="AlphaFoldDB" id="A0AAV4MA88"/>
<sequence>MVFLTNSIARVGFVDVWFEIWKADVRFSNGCVLIVDEPSSVKRSSLKIGLSKGCGDRKPWLERSRQLK</sequence>
<organism evidence="1 2">
    <name type="scientific">Caerostris extrusa</name>
    <name type="common">Bark spider</name>
    <name type="synonym">Caerostris bankana</name>
    <dbReference type="NCBI Taxonomy" id="172846"/>
    <lineage>
        <taxon>Eukaryota</taxon>
        <taxon>Metazoa</taxon>
        <taxon>Ecdysozoa</taxon>
        <taxon>Arthropoda</taxon>
        <taxon>Chelicerata</taxon>
        <taxon>Arachnida</taxon>
        <taxon>Araneae</taxon>
        <taxon>Araneomorphae</taxon>
        <taxon>Entelegynae</taxon>
        <taxon>Araneoidea</taxon>
        <taxon>Araneidae</taxon>
        <taxon>Caerostris</taxon>
    </lineage>
</organism>
<dbReference type="EMBL" id="BPLR01002013">
    <property type="protein sequence ID" value="GIX68991.1"/>
    <property type="molecule type" value="Genomic_DNA"/>
</dbReference>
<protein>
    <submittedName>
        <fullName evidence="1">Uncharacterized protein</fullName>
    </submittedName>
</protein>
<proteinExistence type="predicted"/>
<gene>
    <name evidence="1" type="ORF">CEXT_508851</name>
</gene>
<comment type="caution">
    <text evidence="1">The sequence shown here is derived from an EMBL/GenBank/DDBJ whole genome shotgun (WGS) entry which is preliminary data.</text>
</comment>
<name>A0AAV4MA88_CAEEX</name>
<dbReference type="Proteomes" id="UP001054945">
    <property type="component" value="Unassembled WGS sequence"/>
</dbReference>
<keyword evidence="2" id="KW-1185">Reference proteome</keyword>
<accession>A0AAV4MA88</accession>